<sequence length="80" mass="8379">MIGHSQVAPPPPSIQVALLEQRGPVLPVSPGSHRLTLASVDLGQLGQFFVAHLSALRQCGRGACLQSVVGGLTVRRMVTL</sequence>
<evidence type="ECO:0000313" key="1">
    <source>
        <dbReference type="EMBL" id="VDP09305.1"/>
    </source>
</evidence>
<keyword evidence="2" id="KW-1185">Reference proteome</keyword>
<evidence type="ECO:0000313" key="2">
    <source>
        <dbReference type="Proteomes" id="UP000050761"/>
    </source>
</evidence>
<dbReference type="AlphaFoldDB" id="A0A183G754"/>
<accession>A0A3P8BSF7</accession>
<name>A0A183G754_HELPZ</name>
<dbReference type="Proteomes" id="UP000050761">
    <property type="component" value="Unassembled WGS sequence"/>
</dbReference>
<gene>
    <name evidence="1" type="ORF">HPBE_LOCUS17587</name>
</gene>
<evidence type="ECO:0000313" key="3">
    <source>
        <dbReference type="WBParaSite" id="HPBE_0001758801-mRNA-1"/>
    </source>
</evidence>
<organism evidence="2 3">
    <name type="scientific">Heligmosomoides polygyrus</name>
    <name type="common">Parasitic roundworm</name>
    <dbReference type="NCBI Taxonomy" id="6339"/>
    <lineage>
        <taxon>Eukaryota</taxon>
        <taxon>Metazoa</taxon>
        <taxon>Ecdysozoa</taxon>
        <taxon>Nematoda</taxon>
        <taxon>Chromadorea</taxon>
        <taxon>Rhabditida</taxon>
        <taxon>Rhabditina</taxon>
        <taxon>Rhabditomorpha</taxon>
        <taxon>Strongyloidea</taxon>
        <taxon>Heligmosomidae</taxon>
        <taxon>Heligmosomoides</taxon>
    </lineage>
</organism>
<dbReference type="EMBL" id="UZAH01030108">
    <property type="protein sequence ID" value="VDP09305.1"/>
    <property type="molecule type" value="Genomic_DNA"/>
</dbReference>
<proteinExistence type="predicted"/>
<dbReference type="WBParaSite" id="HPBE_0001758801-mRNA-1">
    <property type="protein sequence ID" value="HPBE_0001758801-mRNA-1"/>
    <property type="gene ID" value="HPBE_0001758801"/>
</dbReference>
<accession>A0A183G754</accession>
<reference evidence="3" key="2">
    <citation type="submission" date="2019-09" db="UniProtKB">
        <authorList>
            <consortium name="WormBaseParasite"/>
        </authorList>
    </citation>
    <scope>IDENTIFICATION</scope>
</reference>
<reference evidence="1 2" key="1">
    <citation type="submission" date="2018-11" db="EMBL/GenBank/DDBJ databases">
        <authorList>
            <consortium name="Pathogen Informatics"/>
        </authorList>
    </citation>
    <scope>NUCLEOTIDE SEQUENCE [LARGE SCALE GENOMIC DNA]</scope>
</reference>
<protein>
    <submittedName>
        <fullName evidence="3">Ski_Sno domain-containing protein</fullName>
    </submittedName>
</protein>